<keyword evidence="3" id="KW-1185">Reference proteome</keyword>
<feature type="transmembrane region" description="Helical" evidence="1">
    <location>
        <begin position="118"/>
        <end position="145"/>
    </location>
</feature>
<feature type="transmembrane region" description="Helical" evidence="1">
    <location>
        <begin position="84"/>
        <end position="106"/>
    </location>
</feature>
<gene>
    <name evidence="2" type="ORF">D0C36_22955</name>
</gene>
<comment type="caution">
    <text evidence="2">The sequence shown here is derived from an EMBL/GenBank/DDBJ whole genome shotgun (WGS) entry which is preliminary data.</text>
</comment>
<dbReference type="AlphaFoldDB" id="A0A372NME1"/>
<dbReference type="EMBL" id="QWDC01000005">
    <property type="protein sequence ID" value="RFZ90104.1"/>
    <property type="molecule type" value="Genomic_DNA"/>
</dbReference>
<organism evidence="2 3">
    <name type="scientific">Mucilaginibacter conchicola</name>
    <dbReference type="NCBI Taxonomy" id="2303333"/>
    <lineage>
        <taxon>Bacteria</taxon>
        <taxon>Pseudomonadati</taxon>
        <taxon>Bacteroidota</taxon>
        <taxon>Sphingobacteriia</taxon>
        <taxon>Sphingobacteriales</taxon>
        <taxon>Sphingobacteriaceae</taxon>
        <taxon>Mucilaginibacter</taxon>
    </lineage>
</organism>
<dbReference type="OrthoDB" id="797715at2"/>
<evidence type="ECO:0000313" key="2">
    <source>
        <dbReference type="EMBL" id="RFZ90104.1"/>
    </source>
</evidence>
<dbReference type="Proteomes" id="UP000264217">
    <property type="component" value="Unassembled WGS sequence"/>
</dbReference>
<name>A0A372NME1_9SPHI</name>
<evidence type="ECO:0000313" key="3">
    <source>
        <dbReference type="Proteomes" id="UP000264217"/>
    </source>
</evidence>
<keyword evidence="1" id="KW-0472">Membrane</keyword>
<evidence type="ECO:0000256" key="1">
    <source>
        <dbReference type="SAM" id="Phobius"/>
    </source>
</evidence>
<dbReference type="RefSeq" id="WP_117394071.1">
    <property type="nucleotide sequence ID" value="NZ_QWDC01000005.1"/>
</dbReference>
<feature type="transmembrane region" description="Helical" evidence="1">
    <location>
        <begin position="12"/>
        <end position="31"/>
    </location>
</feature>
<proteinExistence type="predicted"/>
<feature type="transmembrane region" description="Helical" evidence="1">
    <location>
        <begin position="51"/>
        <end position="72"/>
    </location>
</feature>
<reference evidence="2 3" key="1">
    <citation type="submission" date="2018-08" db="EMBL/GenBank/DDBJ databases">
        <title>Mucilaginibacter sp. MYSH2.</title>
        <authorList>
            <person name="Seo T."/>
        </authorList>
    </citation>
    <scope>NUCLEOTIDE SEQUENCE [LARGE SCALE GENOMIC DNA]</scope>
    <source>
        <strain evidence="2 3">MYSH2</strain>
    </source>
</reference>
<keyword evidence="1" id="KW-1133">Transmembrane helix</keyword>
<sequence length="264" mass="30226">MSENLERLNKNWILITTGYFALGLLSISLYYAGYGINILTFIDVTELLTIWLPISTAQYVLVGICIVVFVFLEKAGKVDKVQYHYYHFVARTCFLAAEITFILRYFCYYGDLSEDALMFIRTTVGFLLCVIVCVALFIHGFQTVWASIKAIYRQARYGADEQQESIQTSISIWALTIFVFIMPTVEIQARTFTDPVPAVTTMVTKSDTVVSTNDLRYIGKTRNYAIFYDKINGKAKVYSLGDLVQFNQDYVKFKRMAKKNAKSK</sequence>
<keyword evidence="1" id="KW-0812">Transmembrane</keyword>
<protein>
    <submittedName>
        <fullName evidence="2">Uncharacterized protein</fullName>
    </submittedName>
</protein>
<accession>A0A372NME1</accession>